<evidence type="ECO:0000313" key="3">
    <source>
        <dbReference type="Proteomes" id="UP000199629"/>
    </source>
</evidence>
<feature type="domain" description="NYN" evidence="1">
    <location>
        <begin position="56"/>
        <end position="128"/>
    </location>
</feature>
<evidence type="ECO:0000259" key="1">
    <source>
        <dbReference type="Pfam" id="PF01936"/>
    </source>
</evidence>
<dbReference type="AlphaFoldDB" id="A0A1C4ZCE3"/>
<sequence length="485" mass="53137">MAVGNKGVLLVDWDNLAGAIIGRGHVVERGIVDALWSDATTRCGGHLQYKHMAAAKFDGSISTAMRDHLIDDEVVGSTKEQADIHLTVLAMDYLHQGCGQFILVTGDQDFIPLIRRLLRDGCRVTVVYGDKDRLSSQFRGILNLPGLDSICIDDIYTLKKPPPVTSRALLGLLELQRQGIILGGREQADRTATLARWGILENEDESQYWALIESLGRKVVRTDAAVRAKDQFLPRNATRTYVDVGSGRFADVLAIDYVVRRLAARPKGLTVTELRTGPLQADNGSGLLRALDALTGVQLVRKGADDTYAVTANDLALGYLEPLWRVHAGLTMECFRTQSRTIPFRRLPGLLGASGVGQGPEKFSAGLVNRVLKYASAAGVVDAVAVSGARHALATNSPFARPIEDAYHELYRAFAGRAPSPIPESEILEFMAVKDRTRAEPVFGYDQRDRHRVLRVLAQSRAITWRSEKVTIPQTRWGDAGSSFA</sequence>
<protein>
    <submittedName>
        <fullName evidence="2">NYN domain-containing protein</fullName>
    </submittedName>
</protein>
<dbReference type="RefSeq" id="WP_091269508.1">
    <property type="nucleotide sequence ID" value="NZ_FMCS01000013.1"/>
</dbReference>
<reference evidence="3" key="1">
    <citation type="submission" date="2016-06" db="EMBL/GenBank/DDBJ databases">
        <authorList>
            <person name="Varghese N."/>
            <person name="Submissions Spin"/>
        </authorList>
    </citation>
    <scope>NUCLEOTIDE SEQUENCE [LARGE SCALE GENOMIC DNA]</scope>
    <source>
        <strain evidence="3">DSM 45246</strain>
    </source>
</reference>
<dbReference type="InterPro" id="IPR021139">
    <property type="entry name" value="NYN"/>
</dbReference>
<name>A0A1C4ZCE3_9ACTN</name>
<dbReference type="Gene3D" id="3.40.50.1010">
    <property type="entry name" value="5'-nuclease"/>
    <property type="match status" value="1"/>
</dbReference>
<proteinExistence type="predicted"/>
<gene>
    <name evidence="2" type="ORF">GA0070214_11368</name>
</gene>
<dbReference type="GO" id="GO:0004540">
    <property type="term" value="F:RNA nuclease activity"/>
    <property type="evidence" value="ECO:0007669"/>
    <property type="project" value="InterPro"/>
</dbReference>
<dbReference type="Proteomes" id="UP000199629">
    <property type="component" value="Unassembled WGS sequence"/>
</dbReference>
<dbReference type="Pfam" id="PF01936">
    <property type="entry name" value="NYN"/>
    <property type="match status" value="1"/>
</dbReference>
<organism evidence="2 3">
    <name type="scientific">Micromonospora chaiyaphumensis</name>
    <dbReference type="NCBI Taxonomy" id="307119"/>
    <lineage>
        <taxon>Bacteria</taxon>
        <taxon>Bacillati</taxon>
        <taxon>Actinomycetota</taxon>
        <taxon>Actinomycetes</taxon>
        <taxon>Micromonosporales</taxon>
        <taxon>Micromonosporaceae</taxon>
        <taxon>Micromonospora</taxon>
    </lineage>
</organism>
<dbReference type="EMBL" id="FMCS01000013">
    <property type="protein sequence ID" value="SCF30411.1"/>
    <property type="molecule type" value="Genomic_DNA"/>
</dbReference>
<keyword evidence="3" id="KW-1185">Reference proteome</keyword>
<accession>A0A1C4ZCE3</accession>
<evidence type="ECO:0000313" key="2">
    <source>
        <dbReference type="EMBL" id="SCF30411.1"/>
    </source>
</evidence>